<proteinExistence type="predicted"/>
<evidence type="ECO:0000313" key="3">
    <source>
        <dbReference type="Proteomes" id="UP001235343"/>
    </source>
</evidence>
<dbReference type="RefSeq" id="WP_285931256.1">
    <property type="nucleotide sequence ID" value="NZ_JASTZU010000024.1"/>
</dbReference>
<reference evidence="2 3" key="1">
    <citation type="submission" date="2023-06" db="EMBL/GenBank/DDBJ databases">
        <title>Aquibacillus rhizosphaerae LR5S19.</title>
        <authorList>
            <person name="Sun J.-Q."/>
        </authorList>
    </citation>
    <scope>NUCLEOTIDE SEQUENCE [LARGE SCALE GENOMIC DNA]</scope>
    <source>
        <strain evidence="2 3">LR5S19</strain>
    </source>
</reference>
<keyword evidence="3" id="KW-1185">Reference proteome</keyword>
<comment type="caution">
    <text evidence="2">The sequence shown here is derived from an EMBL/GenBank/DDBJ whole genome shotgun (WGS) entry which is preliminary data.</text>
</comment>
<dbReference type="Gene3D" id="3.40.50.10740">
    <property type="entry name" value="Class I glutamine amidotransferase-like"/>
    <property type="match status" value="1"/>
</dbReference>
<dbReference type="InterPro" id="IPR027478">
    <property type="entry name" value="LdcA_N"/>
</dbReference>
<dbReference type="InterPro" id="IPR040449">
    <property type="entry name" value="Peptidase_S66_N"/>
</dbReference>
<dbReference type="Proteomes" id="UP001235343">
    <property type="component" value="Unassembled WGS sequence"/>
</dbReference>
<protein>
    <submittedName>
        <fullName evidence="2">LD-carboxypeptidase</fullName>
    </submittedName>
</protein>
<dbReference type="Pfam" id="PF02016">
    <property type="entry name" value="Peptidase_S66"/>
    <property type="match status" value="1"/>
</dbReference>
<evidence type="ECO:0000313" key="2">
    <source>
        <dbReference type="EMBL" id="MDL4840243.1"/>
    </source>
</evidence>
<dbReference type="PANTHER" id="PTHR30237">
    <property type="entry name" value="MURAMOYLTETRAPEPTIDE CARBOXYPEPTIDASE"/>
    <property type="match status" value="1"/>
</dbReference>
<dbReference type="SUPFAM" id="SSF52317">
    <property type="entry name" value="Class I glutamine amidotransferase-like"/>
    <property type="match status" value="1"/>
</dbReference>
<accession>A0ABT7L2Z8</accession>
<organism evidence="2 3">
    <name type="scientific">Aquibacillus rhizosphaerae</name>
    <dbReference type="NCBI Taxonomy" id="3051431"/>
    <lineage>
        <taxon>Bacteria</taxon>
        <taxon>Bacillati</taxon>
        <taxon>Bacillota</taxon>
        <taxon>Bacilli</taxon>
        <taxon>Bacillales</taxon>
        <taxon>Bacillaceae</taxon>
        <taxon>Aquibacillus</taxon>
    </lineage>
</organism>
<dbReference type="EMBL" id="JASTZU010000024">
    <property type="protein sequence ID" value="MDL4840243.1"/>
    <property type="molecule type" value="Genomic_DNA"/>
</dbReference>
<dbReference type="CDD" id="cd07025">
    <property type="entry name" value="Peptidase_S66"/>
    <property type="match status" value="1"/>
</dbReference>
<evidence type="ECO:0000259" key="1">
    <source>
        <dbReference type="Pfam" id="PF02016"/>
    </source>
</evidence>
<name>A0ABT7L2Z8_9BACI</name>
<sequence>MIKPRALQKGDRIAIIAPAGPPDRERLLQGKRVFEKMGLEVVIGRHVFDEEGDLTTLDQNRLADLHEAFCNPDIRAIFCANGGFGSARIAPMIDYAMIRRNPKIFWGYSDITYLLNAIEKVSDLITFHGPMVVSDLNDEQRTAETEASFLSLFNL</sequence>
<dbReference type="PANTHER" id="PTHR30237:SF2">
    <property type="entry name" value="MUREIN TETRAPEPTIDE CARBOXYPEPTIDASE"/>
    <property type="match status" value="1"/>
</dbReference>
<dbReference type="InterPro" id="IPR003507">
    <property type="entry name" value="S66_fam"/>
</dbReference>
<dbReference type="InterPro" id="IPR029062">
    <property type="entry name" value="Class_I_gatase-like"/>
</dbReference>
<gene>
    <name evidence="2" type="ORF">QQS35_07195</name>
</gene>
<feature type="domain" description="LD-carboxypeptidase N-terminal" evidence="1">
    <location>
        <begin position="13"/>
        <end position="129"/>
    </location>
</feature>